<reference evidence="1" key="1">
    <citation type="submission" date="2022-04" db="EMBL/GenBank/DDBJ databases">
        <title>Hymenobacter sp. isolated from the air.</title>
        <authorList>
            <person name="Won M."/>
            <person name="Lee C.-M."/>
            <person name="Woen H.-Y."/>
            <person name="Kwon S.-W."/>
        </authorList>
    </citation>
    <scope>NUCLEOTIDE SEQUENCE</scope>
    <source>
        <strain evidence="1">5420S-77</strain>
    </source>
</reference>
<evidence type="ECO:0000313" key="1">
    <source>
        <dbReference type="EMBL" id="UOQ68405.1"/>
    </source>
</evidence>
<keyword evidence="2" id="KW-1185">Reference proteome</keyword>
<name>A0ABY4GCB0_9BACT</name>
<proteinExistence type="predicted"/>
<evidence type="ECO:0000313" key="2">
    <source>
        <dbReference type="Proteomes" id="UP000830401"/>
    </source>
</evidence>
<gene>
    <name evidence="1" type="ORF">MUN86_11475</name>
</gene>
<dbReference type="EMBL" id="CP095061">
    <property type="protein sequence ID" value="UOQ68405.1"/>
    <property type="molecule type" value="Genomic_DNA"/>
</dbReference>
<protein>
    <submittedName>
        <fullName evidence="1">Uncharacterized protein</fullName>
    </submittedName>
</protein>
<sequence>MVVDSDGRLRLTTVDTAQSAERVSGRLDKQSLALLRLIKFKRIVRFED</sequence>
<accession>A0ABY4GCB0</accession>
<organism evidence="1 2">
    <name type="scientific">Hymenobacter volaticus</name>
    <dbReference type="NCBI Taxonomy" id="2932254"/>
    <lineage>
        <taxon>Bacteria</taxon>
        <taxon>Pseudomonadati</taxon>
        <taxon>Bacteroidota</taxon>
        <taxon>Cytophagia</taxon>
        <taxon>Cytophagales</taxon>
        <taxon>Hymenobacteraceae</taxon>
        <taxon>Hymenobacter</taxon>
    </lineage>
</organism>
<dbReference type="Proteomes" id="UP000830401">
    <property type="component" value="Chromosome"/>
</dbReference>